<accession>A0A068RF32</accession>
<evidence type="ECO:0000256" key="3">
    <source>
        <dbReference type="ARBA" id="ARBA00022490"/>
    </source>
</evidence>
<dbReference type="Pfam" id="PF25789">
    <property type="entry name" value="TPR_NAA35"/>
    <property type="match status" value="1"/>
</dbReference>
<dbReference type="InterPro" id="IPR007244">
    <property type="entry name" value="Naa35_N"/>
</dbReference>
<evidence type="ECO:0000256" key="2">
    <source>
        <dbReference type="ARBA" id="ARBA00006289"/>
    </source>
</evidence>
<feature type="domain" description="NAA35-like TPR repeats" evidence="5">
    <location>
        <begin position="322"/>
        <end position="716"/>
    </location>
</feature>
<dbReference type="GO" id="GO:0031417">
    <property type="term" value="C:NatC complex"/>
    <property type="evidence" value="ECO:0007669"/>
    <property type="project" value="InterPro"/>
</dbReference>
<evidence type="ECO:0000256" key="1">
    <source>
        <dbReference type="ARBA" id="ARBA00004496"/>
    </source>
</evidence>
<comment type="subcellular location">
    <subcellularLocation>
        <location evidence="1">Cytoplasm</location>
    </subcellularLocation>
</comment>
<feature type="domain" description="NAA35-like N-terminal" evidence="4">
    <location>
        <begin position="54"/>
        <end position="198"/>
    </location>
</feature>
<dbReference type="InterPro" id="IPR057982">
    <property type="entry name" value="TPR_NAA35"/>
</dbReference>
<dbReference type="PANTHER" id="PTHR21373:SF0">
    <property type="entry name" value="N-ALPHA-ACETYLTRANSFERASE 35, NATC AUXILIARY SUBUNIT"/>
    <property type="match status" value="1"/>
</dbReference>
<dbReference type="EMBL" id="CBTN010000001">
    <property type="protein sequence ID" value="CDH48554.1"/>
    <property type="molecule type" value="Genomic_DNA"/>
</dbReference>
<dbReference type="Proteomes" id="UP000027586">
    <property type="component" value="Unassembled WGS sequence"/>
</dbReference>
<reference evidence="6" key="1">
    <citation type="submission" date="2013-08" db="EMBL/GenBank/DDBJ databases">
        <title>Gene expansion shapes genome architecture in the human pathogen Lichtheimia corymbifera: an evolutionary genomics analysis in the ancient terrestrial Mucorales (Mucoromycotina).</title>
        <authorList>
            <person name="Schwartze V.U."/>
            <person name="Winter S."/>
            <person name="Shelest E."/>
            <person name="Marcet-Houben M."/>
            <person name="Horn F."/>
            <person name="Wehner S."/>
            <person name="Hoffmann K."/>
            <person name="Riege K."/>
            <person name="Sammeth M."/>
            <person name="Nowrousian M."/>
            <person name="Valiante V."/>
            <person name="Linde J."/>
            <person name="Jacobsen I.D."/>
            <person name="Marz M."/>
            <person name="Brakhage A.A."/>
            <person name="Gabaldon T."/>
            <person name="Bocker S."/>
            <person name="Voigt K."/>
        </authorList>
    </citation>
    <scope>NUCLEOTIDE SEQUENCE [LARGE SCALE GENOMIC DNA]</scope>
    <source>
        <strain evidence="6">FSU 9682</strain>
    </source>
</reference>
<dbReference type="VEuPathDB" id="FungiDB:LCOR_00330.1"/>
<keyword evidence="3" id="KW-0963">Cytoplasm</keyword>
<sequence>MEDVSDIREAISDLSINVPGATPPQDDVDQNFMAPPWKDITSFLDEATNDFHVGQLMHLRSFTLFDAMSAIEVMDPKMDTGMAIGDSTPFDIKQPLDAKQILWIMDRLLSCEMGWLSGHSLAQTVYTCIYFHHIHALASEESWPDALRTALKAYLFGAIKCCYYIWIEMTACNVYEEEDFTTNLFGLSLYEQYSDSYVMNLLDVAIMQLRNNADNNPITNSLVNRLVMRRSYFLALTYLAQPRCQGLSLAHAELDKVLSLLKATDDEAVSMTIGKGEPVEGAFDPNINRKLTSQAPPRPITLQTEEEAYKSYRELIERLQLVCNVTNYPSVRSLLTFFEMFGATRPYADAFSRSKLNSLLYHDNRVFGLEPPVRWICKAIDEISKPPDWILRPDSRSPPKGVDEQALSEARTMLGGFLDGAALPFVDLFKIQCHNRSRQRRILSKLLPEWEMLQEEATVVDNMIHKAVPFREAPYYFSKWVYHVKVGMLEKILLLGFELELYGSHEYAIIYIYLQHLNITQHALLNSLDVEIIRQLDGDKGKKMDDELRRSMHAQQYINYRRIFNRLYQNLSSGTYKLLMFLQKKTQQLEVLSPRFDDPETRYNHRFKSFMKLSSPQPLSYEAVKDALDVQAIDKSVLINGAYQDFTLAKSILGKVTSDLLETSSTEMCRDAYLKDINAMMRTCVANLIIITQLSDDKNLEKKTCINFKYHPWWPVFEFTT</sequence>
<dbReference type="PANTHER" id="PTHR21373">
    <property type="entry name" value="GLUCOSE REPRESSIBLE PROTEIN MAK10"/>
    <property type="match status" value="1"/>
</dbReference>
<evidence type="ECO:0000259" key="4">
    <source>
        <dbReference type="Pfam" id="PF04112"/>
    </source>
</evidence>
<evidence type="ECO:0000259" key="5">
    <source>
        <dbReference type="Pfam" id="PF25789"/>
    </source>
</evidence>
<dbReference type="STRING" id="1263082.A0A068RF32"/>
<protein>
    <submittedName>
        <fullName evidence="6">N-alpha-acetyltransferase auxiliary subunit</fullName>
    </submittedName>
</protein>
<evidence type="ECO:0000313" key="6">
    <source>
        <dbReference type="EMBL" id="CDH48554.1"/>
    </source>
</evidence>
<proteinExistence type="inferred from homology"/>
<dbReference type="Pfam" id="PF04112">
    <property type="entry name" value="Mak10"/>
    <property type="match status" value="1"/>
</dbReference>
<name>A0A068RF32_9FUNG</name>
<keyword evidence="7" id="KW-1185">Reference proteome</keyword>
<evidence type="ECO:0000313" key="7">
    <source>
        <dbReference type="Proteomes" id="UP000027586"/>
    </source>
</evidence>
<dbReference type="AlphaFoldDB" id="A0A068RF32"/>
<organism evidence="6 7">
    <name type="scientific">Lichtheimia corymbifera JMRC:FSU:9682</name>
    <dbReference type="NCBI Taxonomy" id="1263082"/>
    <lineage>
        <taxon>Eukaryota</taxon>
        <taxon>Fungi</taxon>
        <taxon>Fungi incertae sedis</taxon>
        <taxon>Mucoromycota</taxon>
        <taxon>Mucoromycotina</taxon>
        <taxon>Mucoromycetes</taxon>
        <taxon>Mucorales</taxon>
        <taxon>Lichtheimiaceae</taxon>
        <taxon>Lichtheimia</taxon>
    </lineage>
</organism>
<comment type="similarity">
    <text evidence="2">Belongs to the MAK10 family.</text>
</comment>
<dbReference type="InterPro" id="IPR057983">
    <property type="entry name" value="NAA35-like_N"/>
</dbReference>
<dbReference type="GO" id="GO:0016740">
    <property type="term" value="F:transferase activity"/>
    <property type="evidence" value="ECO:0007669"/>
    <property type="project" value="UniProtKB-KW"/>
</dbReference>
<dbReference type="OrthoDB" id="269405at2759"/>
<comment type="caution">
    <text evidence="6">The sequence shown here is derived from an EMBL/GenBank/DDBJ whole genome shotgun (WGS) entry which is preliminary data.</text>
</comment>
<gene>
    <name evidence="6" type="ORF">LCOR_00330.1</name>
</gene>